<dbReference type="EC" id="2.4.99.28" evidence="10"/>
<dbReference type="InterPro" id="IPR036950">
    <property type="entry name" value="PBP_transglycosylase"/>
</dbReference>
<dbReference type="PANTHER" id="PTHR32282">
    <property type="entry name" value="BINDING PROTEIN TRANSPEPTIDASE, PUTATIVE-RELATED"/>
    <property type="match status" value="1"/>
</dbReference>
<keyword evidence="16" id="KW-1185">Reference proteome</keyword>
<dbReference type="PANTHER" id="PTHR32282:SF15">
    <property type="entry name" value="PENICILLIN-BINDING PROTEIN 1C"/>
    <property type="match status" value="1"/>
</dbReference>
<evidence type="ECO:0000259" key="12">
    <source>
        <dbReference type="Pfam" id="PF00905"/>
    </source>
</evidence>
<keyword evidence="8" id="KW-0378">Hydrolase</keyword>
<dbReference type="InterPro" id="IPR023346">
    <property type="entry name" value="Lysozyme-like_dom_sf"/>
</dbReference>
<accession>A0ABW7NAK2</accession>
<evidence type="ECO:0000313" key="15">
    <source>
        <dbReference type="EMBL" id="MFH6984569.1"/>
    </source>
</evidence>
<dbReference type="Pfam" id="PF00912">
    <property type="entry name" value="Transgly"/>
    <property type="match status" value="1"/>
</dbReference>
<dbReference type="Gene3D" id="1.10.3810.10">
    <property type="entry name" value="Biosynthetic peptidoglycan transglycosylase-like"/>
    <property type="match status" value="1"/>
</dbReference>
<keyword evidence="5" id="KW-0645">Protease</keyword>
<keyword evidence="4" id="KW-0121">Carboxypeptidase</keyword>
<dbReference type="EMBL" id="JBIPKE010000018">
    <property type="protein sequence ID" value="MFH6984569.1"/>
    <property type="molecule type" value="Genomic_DNA"/>
</dbReference>
<dbReference type="Proteomes" id="UP001610063">
    <property type="component" value="Unassembled WGS sequence"/>
</dbReference>
<dbReference type="Pfam" id="PF06832">
    <property type="entry name" value="BiPBP_C"/>
    <property type="match status" value="1"/>
</dbReference>
<evidence type="ECO:0000256" key="10">
    <source>
        <dbReference type="ARBA" id="ARBA00044770"/>
    </source>
</evidence>
<evidence type="ECO:0000256" key="3">
    <source>
        <dbReference type="ARBA" id="ARBA00007739"/>
    </source>
</evidence>
<gene>
    <name evidence="15" type="primary">pbpC</name>
    <name evidence="15" type="ORF">ACHKAR_14035</name>
</gene>
<comment type="similarity">
    <text evidence="2">In the C-terminal section; belongs to the transpeptidase family.</text>
</comment>
<comment type="pathway">
    <text evidence="1">Cell wall biogenesis; peptidoglycan biosynthesis.</text>
</comment>
<dbReference type="Pfam" id="PF00905">
    <property type="entry name" value="Transpeptidase"/>
    <property type="match status" value="1"/>
</dbReference>
<dbReference type="SUPFAM" id="SSF56601">
    <property type="entry name" value="beta-lactamase/transpeptidase-like"/>
    <property type="match status" value="1"/>
</dbReference>
<feature type="domain" description="Glycosyl transferase family 51" evidence="13">
    <location>
        <begin position="66"/>
        <end position="223"/>
    </location>
</feature>
<comment type="caution">
    <text evidence="15">The sequence shown here is derived from an EMBL/GenBank/DDBJ whole genome shotgun (WGS) entry which is preliminary data.</text>
</comment>
<evidence type="ECO:0000256" key="9">
    <source>
        <dbReference type="ARBA" id="ARBA00023268"/>
    </source>
</evidence>
<evidence type="ECO:0000256" key="2">
    <source>
        <dbReference type="ARBA" id="ARBA00007090"/>
    </source>
</evidence>
<reference evidence="15 16" key="1">
    <citation type="journal article" date="2013" name="Int. J. Syst. Evol. Microbiol.">
        <title>Marinoscillum luteum sp. nov., isolated from marine sediment.</title>
        <authorList>
            <person name="Cha I.T."/>
            <person name="Park S.J."/>
            <person name="Kim S.J."/>
            <person name="Kim J.G."/>
            <person name="Jung M.Y."/>
            <person name="Shin K.S."/>
            <person name="Kwon K.K."/>
            <person name="Yang S.H."/>
            <person name="Seo Y.S."/>
            <person name="Rhee S.K."/>
        </authorList>
    </citation>
    <scope>NUCLEOTIDE SEQUENCE [LARGE SCALE GENOMIC DNA]</scope>
    <source>
        <strain evidence="15 16">KCTC 23939</strain>
    </source>
</reference>
<feature type="domain" description="Penicillin-binding protein transpeptidase" evidence="12">
    <location>
        <begin position="301"/>
        <end position="422"/>
    </location>
</feature>
<keyword evidence="7" id="KW-0808">Transferase</keyword>
<dbReference type="InterPro" id="IPR001264">
    <property type="entry name" value="Glyco_trans_51"/>
</dbReference>
<comment type="catalytic activity">
    <reaction evidence="11">
        <text>[GlcNAc-(1-&gt;4)-Mur2Ac(oyl-L-Ala-gamma-D-Glu-L-Lys-D-Ala-D-Ala)](n)-di-trans,octa-cis-undecaprenyl diphosphate + beta-D-GlcNAc-(1-&gt;4)-Mur2Ac(oyl-L-Ala-gamma-D-Glu-L-Lys-D-Ala-D-Ala)-di-trans,octa-cis-undecaprenyl diphosphate = [GlcNAc-(1-&gt;4)-Mur2Ac(oyl-L-Ala-gamma-D-Glu-L-Lys-D-Ala-D-Ala)](n+1)-di-trans,octa-cis-undecaprenyl diphosphate + di-trans,octa-cis-undecaprenyl diphosphate + H(+)</text>
        <dbReference type="Rhea" id="RHEA:23708"/>
        <dbReference type="Rhea" id="RHEA-COMP:9602"/>
        <dbReference type="Rhea" id="RHEA-COMP:9603"/>
        <dbReference type="ChEBI" id="CHEBI:15378"/>
        <dbReference type="ChEBI" id="CHEBI:58405"/>
        <dbReference type="ChEBI" id="CHEBI:60033"/>
        <dbReference type="ChEBI" id="CHEBI:78435"/>
        <dbReference type="EC" id="2.4.99.28"/>
    </reaction>
</comment>
<evidence type="ECO:0000256" key="4">
    <source>
        <dbReference type="ARBA" id="ARBA00022645"/>
    </source>
</evidence>
<dbReference type="RefSeq" id="WP_395417956.1">
    <property type="nucleotide sequence ID" value="NZ_JBIPKE010000018.1"/>
</dbReference>
<evidence type="ECO:0000259" key="13">
    <source>
        <dbReference type="Pfam" id="PF00912"/>
    </source>
</evidence>
<evidence type="ECO:0000259" key="14">
    <source>
        <dbReference type="Pfam" id="PF06832"/>
    </source>
</evidence>
<dbReference type="InterPro" id="IPR009647">
    <property type="entry name" value="PBP_C"/>
</dbReference>
<dbReference type="InterPro" id="IPR050396">
    <property type="entry name" value="Glycosyltr_51/Transpeptidase"/>
</dbReference>
<feature type="domain" description="Penicillin-binding C-terminal" evidence="14">
    <location>
        <begin position="677"/>
        <end position="763"/>
    </location>
</feature>
<evidence type="ECO:0000256" key="5">
    <source>
        <dbReference type="ARBA" id="ARBA00022670"/>
    </source>
</evidence>
<protein>
    <recommendedName>
        <fullName evidence="10">peptidoglycan glycosyltransferase</fullName>
        <ecNumber evidence="10">2.4.99.28</ecNumber>
    </recommendedName>
</protein>
<dbReference type="NCBIfam" id="TIGR02073">
    <property type="entry name" value="PBP_1c"/>
    <property type="match status" value="1"/>
</dbReference>
<organism evidence="15 16">
    <name type="scientific">Marinoscillum luteum</name>
    <dbReference type="NCBI Taxonomy" id="861051"/>
    <lineage>
        <taxon>Bacteria</taxon>
        <taxon>Pseudomonadati</taxon>
        <taxon>Bacteroidota</taxon>
        <taxon>Cytophagia</taxon>
        <taxon>Cytophagales</taxon>
        <taxon>Reichenbachiellaceae</taxon>
        <taxon>Marinoscillum</taxon>
    </lineage>
</organism>
<dbReference type="InterPro" id="IPR001460">
    <property type="entry name" value="PCN-bd_Tpept"/>
</dbReference>
<evidence type="ECO:0000256" key="1">
    <source>
        <dbReference type="ARBA" id="ARBA00004752"/>
    </source>
</evidence>
<keyword evidence="9" id="KW-0511">Multifunctional enzyme</keyword>
<name>A0ABW7NAK2_9BACT</name>
<sequence>MLSGSGDRRAKIKWAAWLSPLLALGIYLAIPPSLGDRPTSTVLNDRNGHLLSASIAADGQWRFPLCDSVPVKLERSILLFEDEYFYYHPGVNPLSVLRAIRQNIQQQRIVSGASTLTMQLARMLQNEKRTFFQKLREVGIALRMELWYSKEDLLRHYASLAPFGGNVVGIDAASWRYYGRPAHLLSWSESATLAVLPNQPGAIYPGTSMEALRYKRDFLLKKLYLSADIDSLTYALSLEEPLPDKPFDIPQRAPHLLTTLRENAEGRTQTTTLHPFWQQKTTEVAERKHRWLKSSGIDNLAVMVVDLRNGQVLSYVGNTTDPTADGYQVDVIQKPRSSGSILKPLLYARSLEKGIMLPKTLLPDVPSFFGGYTPKNFNLGYAGMVKANEALSMSLNIPFTHLLQEYTYEVFHQDLQKFGITTLTQPPGHYGLSIILGGAEVKLWDLAQAYFGLYRKLANEDNLSISYLPDSRKIPDVELSEINVWHTFQAMTELTRPGADHSWQNFSSSQLIAWKTGTSFGFRDAWAIGLNGNILVGVWVGNADGEGRAGLSGASSAGPILTELIRLGEYDSQWLEKLRPFSFPHQTCTASGMLAGPACEHTETMELGPQAEQSGLCTYHQRLWMDESNTYIVNHSCYDMHKASLRSVFVLPPKQGYYYQKNHSDYSGRPPIYPGCEQQVENLLAINYPSANAKIFIPKELQGQSSEVILEGSHQNPNAELFWHLNDRYIGSTHGEHKQSLLLPRGAYMITILDEQGNSASRSFEVVSDPSS</sequence>
<dbReference type="SUPFAM" id="SSF53955">
    <property type="entry name" value="Lysozyme-like"/>
    <property type="match status" value="1"/>
</dbReference>
<dbReference type="InterPro" id="IPR012338">
    <property type="entry name" value="Beta-lactam/transpept-like"/>
</dbReference>
<proteinExistence type="inferred from homology"/>
<evidence type="ECO:0000256" key="8">
    <source>
        <dbReference type="ARBA" id="ARBA00022801"/>
    </source>
</evidence>
<evidence type="ECO:0000256" key="6">
    <source>
        <dbReference type="ARBA" id="ARBA00022676"/>
    </source>
</evidence>
<dbReference type="Gene3D" id="3.40.710.10">
    <property type="entry name" value="DD-peptidase/beta-lactamase superfamily"/>
    <property type="match status" value="1"/>
</dbReference>
<evidence type="ECO:0000256" key="7">
    <source>
        <dbReference type="ARBA" id="ARBA00022679"/>
    </source>
</evidence>
<evidence type="ECO:0000256" key="11">
    <source>
        <dbReference type="ARBA" id="ARBA00049902"/>
    </source>
</evidence>
<dbReference type="InterPro" id="IPR011815">
    <property type="entry name" value="PBP_1c"/>
</dbReference>
<comment type="similarity">
    <text evidence="3">In the N-terminal section; belongs to the glycosyltransferase 51 family.</text>
</comment>
<keyword evidence="6" id="KW-0328">Glycosyltransferase</keyword>
<evidence type="ECO:0000313" key="16">
    <source>
        <dbReference type="Proteomes" id="UP001610063"/>
    </source>
</evidence>